<dbReference type="AlphaFoldDB" id="A0A520LQM9"/>
<dbReference type="PANTHER" id="PTHR30269">
    <property type="entry name" value="TRANSMEMBRANE PROTEIN YFCA"/>
    <property type="match status" value="1"/>
</dbReference>
<comment type="caution">
    <text evidence="9">The sequence shown here is derived from an EMBL/GenBank/DDBJ whole genome shotgun (WGS) entry which is preliminary data.</text>
</comment>
<dbReference type="InterPro" id="IPR052017">
    <property type="entry name" value="TSUP"/>
</dbReference>
<proteinExistence type="inferred from homology"/>
<evidence type="ECO:0000256" key="6">
    <source>
        <dbReference type="ARBA" id="ARBA00022989"/>
    </source>
</evidence>
<feature type="transmembrane region" description="Helical" evidence="8">
    <location>
        <begin position="190"/>
        <end position="212"/>
    </location>
</feature>
<keyword evidence="5 8" id="KW-0812">Transmembrane</keyword>
<evidence type="ECO:0000313" key="9">
    <source>
        <dbReference type="EMBL" id="RZO10513.1"/>
    </source>
</evidence>
<sequence length="237" mass="25901">MSLEFISIFAALSFVTSLLTSIFSVGGGIIMLVALAQSFSPGTLIPLHGAIQLSNNLSRTFVYREFFKWHLIQNILIATSIGSLGGILLFGAIPEEILIWLIAGTILFFTWAPLDNFILSIMRNDWFCGLISGFAGIFIGANGPLVSAYMRTKSLTPESLVANHGAVMIYQHSIKILLFIYFFGFSIEEYLFFILILAVAGFAGAVLAKAIISLIPHESFNVALKLLLSFLALILVL</sequence>
<organism evidence="9 10">
    <name type="scientific">SAR86 cluster bacterium</name>
    <dbReference type="NCBI Taxonomy" id="2030880"/>
    <lineage>
        <taxon>Bacteria</taxon>
        <taxon>Pseudomonadati</taxon>
        <taxon>Pseudomonadota</taxon>
        <taxon>Gammaproteobacteria</taxon>
        <taxon>SAR86 cluster</taxon>
    </lineage>
</organism>
<keyword evidence="7 8" id="KW-0472">Membrane</keyword>
<comment type="subcellular location">
    <subcellularLocation>
        <location evidence="1 8">Cell membrane</location>
        <topology evidence="1 8">Multi-pass membrane protein</topology>
    </subcellularLocation>
</comment>
<feature type="transmembrane region" description="Helical" evidence="8">
    <location>
        <begin position="97"/>
        <end position="114"/>
    </location>
</feature>
<keyword evidence="3" id="KW-0813">Transport</keyword>
<evidence type="ECO:0000256" key="8">
    <source>
        <dbReference type="RuleBase" id="RU363041"/>
    </source>
</evidence>
<reference evidence="9 10" key="1">
    <citation type="submission" date="2019-02" db="EMBL/GenBank/DDBJ databases">
        <title>Prokaryotic population dynamics and viral predation in marine succession experiment using metagenomics: the confinement effect.</title>
        <authorList>
            <person name="Haro-Moreno J.M."/>
            <person name="Rodriguez-Valera F."/>
            <person name="Lopez-Perez M."/>
        </authorList>
    </citation>
    <scope>NUCLEOTIDE SEQUENCE [LARGE SCALE GENOMIC DNA]</scope>
    <source>
        <strain evidence="9">MED-G168</strain>
    </source>
</reference>
<evidence type="ECO:0000313" key="10">
    <source>
        <dbReference type="Proteomes" id="UP000319023"/>
    </source>
</evidence>
<gene>
    <name evidence="9" type="ORF">EVB01_03030</name>
</gene>
<feature type="transmembrane region" description="Helical" evidence="8">
    <location>
        <begin position="6"/>
        <end position="35"/>
    </location>
</feature>
<dbReference type="PANTHER" id="PTHR30269:SF37">
    <property type="entry name" value="MEMBRANE TRANSPORTER PROTEIN"/>
    <property type="match status" value="1"/>
</dbReference>
<evidence type="ECO:0000256" key="4">
    <source>
        <dbReference type="ARBA" id="ARBA00022475"/>
    </source>
</evidence>
<dbReference type="GO" id="GO:0005886">
    <property type="term" value="C:plasma membrane"/>
    <property type="evidence" value="ECO:0007669"/>
    <property type="project" value="UniProtKB-SubCell"/>
</dbReference>
<name>A0A520LQM9_9GAMM</name>
<dbReference type="EMBL" id="SHBN01000058">
    <property type="protein sequence ID" value="RZO10513.1"/>
    <property type="molecule type" value="Genomic_DNA"/>
</dbReference>
<feature type="transmembrane region" description="Helical" evidence="8">
    <location>
        <begin position="126"/>
        <end position="149"/>
    </location>
</feature>
<keyword evidence="4 8" id="KW-1003">Cell membrane</keyword>
<evidence type="ECO:0000256" key="5">
    <source>
        <dbReference type="ARBA" id="ARBA00022692"/>
    </source>
</evidence>
<evidence type="ECO:0000256" key="3">
    <source>
        <dbReference type="ARBA" id="ARBA00022448"/>
    </source>
</evidence>
<evidence type="ECO:0000256" key="7">
    <source>
        <dbReference type="ARBA" id="ARBA00023136"/>
    </source>
</evidence>
<keyword evidence="6 8" id="KW-1133">Transmembrane helix</keyword>
<evidence type="ECO:0000256" key="1">
    <source>
        <dbReference type="ARBA" id="ARBA00004651"/>
    </source>
</evidence>
<feature type="transmembrane region" description="Helical" evidence="8">
    <location>
        <begin position="161"/>
        <end position="183"/>
    </location>
</feature>
<accession>A0A520LQM9</accession>
<dbReference type="Pfam" id="PF01925">
    <property type="entry name" value="TauE"/>
    <property type="match status" value="1"/>
</dbReference>
<evidence type="ECO:0000256" key="2">
    <source>
        <dbReference type="ARBA" id="ARBA00009142"/>
    </source>
</evidence>
<feature type="transmembrane region" description="Helical" evidence="8">
    <location>
        <begin position="71"/>
        <end position="91"/>
    </location>
</feature>
<comment type="similarity">
    <text evidence="2 8">Belongs to the 4-toluene sulfonate uptake permease (TSUP) (TC 2.A.102) family.</text>
</comment>
<feature type="transmembrane region" description="Helical" evidence="8">
    <location>
        <begin position="218"/>
        <end position="236"/>
    </location>
</feature>
<protein>
    <recommendedName>
        <fullName evidence="8">Probable membrane transporter protein</fullName>
    </recommendedName>
</protein>
<dbReference type="InterPro" id="IPR002781">
    <property type="entry name" value="TM_pro_TauE-like"/>
</dbReference>
<dbReference type="Proteomes" id="UP000319023">
    <property type="component" value="Unassembled WGS sequence"/>
</dbReference>